<evidence type="ECO:0000256" key="8">
    <source>
        <dbReference type="ARBA" id="ARBA00023136"/>
    </source>
</evidence>
<dbReference type="GO" id="GO:0005789">
    <property type="term" value="C:endoplasmic reticulum membrane"/>
    <property type="evidence" value="ECO:0007669"/>
    <property type="project" value="UniProtKB-SubCell"/>
</dbReference>
<keyword evidence="4 9" id="KW-0256">Endoplasmic reticulum</keyword>
<keyword evidence="8 9" id="KW-0472">Membrane</keyword>
<dbReference type="OMA" id="GYQRFAS"/>
<feature type="transmembrane region" description="Helical" evidence="9">
    <location>
        <begin position="276"/>
        <end position="296"/>
    </location>
</feature>
<evidence type="ECO:0000256" key="6">
    <source>
        <dbReference type="ARBA" id="ARBA00022989"/>
    </source>
</evidence>
<evidence type="ECO:0000256" key="7">
    <source>
        <dbReference type="ARBA" id="ARBA00023034"/>
    </source>
</evidence>
<comment type="subcellular location">
    <subcellularLocation>
        <location evidence="9">Endoplasmic reticulum membrane</location>
        <topology evidence="9">Multi-pass membrane protein</topology>
    </subcellularLocation>
    <subcellularLocation>
        <location evidence="9">Golgi apparatus membrane</location>
        <topology evidence="9">Multi-pass membrane protein</topology>
    </subcellularLocation>
</comment>
<dbReference type="GO" id="GO:0000139">
    <property type="term" value="C:Golgi membrane"/>
    <property type="evidence" value="ECO:0007669"/>
    <property type="project" value="UniProtKB-SubCell"/>
</dbReference>
<keyword evidence="3 9" id="KW-0812">Transmembrane</keyword>
<dbReference type="OrthoDB" id="337750at2759"/>
<feature type="transmembrane region" description="Helical" evidence="9">
    <location>
        <begin position="215"/>
        <end position="235"/>
    </location>
</feature>
<evidence type="ECO:0000256" key="10">
    <source>
        <dbReference type="SAM" id="MobiDB-lite"/>
    </source>
</evidence>
<dbReference type="GO" id="GO:0006888">
    <property type="term" value="P:endoplasmic reticulum to Golgi vesicle-mediated transport"/>
    <property type="evidence" value="ECO:0007669"/>
    <property type="project" value="UniProtKB-UniRule"/>
</dbReference>
<evidence type="ECO:0000256" key="4">
    <source>
        <dbReference type="ARBA" id="ARBA00022824"/>
    </source>
</evidence>
<feature type="transmembrane region" description="Helical" evidence="9">
    <location>
        <begin position="247"/>
        <end position="269"/>
    </location>
</feature>
<evidence type="ECO:0000256" key="1">
    <source>
        <dbReference type="ARBA" id="ARBA00009727"/>
    </source>
</evidence>
<keyword evidence="6 9" id="KW-1133">Transmembrane helix</keyword>
<keyword evidence="2 9" id="KW-0813">Transport</keyword>
<evidence type="ECO:0000313" key="12">
    <source>
        <dbReference type="Proteomes" id="UP000324585"/>
    </source>
</evidence>
<dbReference type="PANTHER" id="PTHR14083">
    <property type="entry name" value="YIP1 INTERACTING FACTOR HOMOLOG YIF1 PROTEIN"/>
    <property type="match status" value="1"/>
</dbReference>
<protein>
    <recommendedName>
        <fullName evidence="9">Protein YIF1</fullName>
    </recommendedName>
</protein>
<keyword evidence="5 9" id="KW-0653">Protein transport</keyword>
<comment type="similarity">
    <text evidence="1 9">Belongs to the YIF1 family.</text>
</comment>
<dbReference type="EMBL" id="VRMN01000001">
    <property type="protein sequence ID" value="KAA8498397.1"/>
    <property type="molecule type" value="Genomic_DNA"/>
</dbReference>
<proteinExistence type="inferred from homology"/>
<keyword evidence="7 9" id="KW-0333">Golgi apparatus</keyword>
<dbReference type="Proteomes" id="UP000324585">
    <property type="component" value="Unassembled WGS sequence"/>
</dbReference>
<dbReference type="GO" id="GO:0015031">
    <property type="term" value="P:protein transport"/>
    <property type="evidence" value="ECO:0007669"/>
    <property type="project" value="UniProtKB-KW"/>
</dbReference>
<dbReference type="GO" id="GO:0030134">
    <property type="term" value="C:COPII-coated ER to Golgi transport vesicle"/>
    <property type="evidence" value="ECO:0007669"/>
    <property type="project" value="TreeGrafter"/>
</dbReference>
<accession>A0A5J4Z6U6</accession>
<evidence type="ECO:0000256" key="5">
    <source>
        <dbReference type="ARBA" id="ARBA00022927"/>
    </source>
</evidence>
<reference evidence="12" key="1">
    <citation type="journal article" date="2019" name="Nat. Commun.">
        <title>Expansion of phycobilisome linker gene families in mesophilic red algae.</title>
        <authorList>
            <person name="Lee J."/>
            <person name="Kim D."/>
            <person name="Bhattacharya D."/>
            <person name="Yoon H.S."/>
        </authorList>
    </citation>
    <scope>NUCLEOTIDE SEQUENCE [LARGE SCALE GENOMIC DNA]</scope>
    <source>
        <strain evidence="12">CCMP 1328</strain>
    </source>
</reference>
<evidence type="ECO:0000313" key="11">
    <source>
        <dbReference type="EMBL" id="KAA8498397.1"/>
    </source>
</evidence>
<comment type="function">
    <text evidence="9">Has a role in transport between endoplasmic reticulum and Golgi.</text>
</comment>
<organism evidence="11 12">
    <name type="scientific">Porphyridium purpureum</name>
    <name type="common">Red alga</name>
    <name type="synonym">Porphyridium cruentum</name>
    <dbReference type="NCBI Taxonomy" id="35688"/>
    <lineage>
        <taxon>Eukaryota</taxon>
        <taxon>Rhodophyta</taxon>
        <taxon>Bangiophyceae</taxon>
        <taxon>Porphyridiales</taxon>
        <taxon>Porphyridiaceae</taxon>
        <taxon>Porphyridium</taxon>
    </lineage>
</organism>
<evidence type="ECO:0000256" key="3">
    <source>
        <dbReference type="ARBA" id="ARBA00022692"/>
    </source>
</evidence>
<gene>
    <name evidence="11" type="ORF">FVE85_5982</name>
</gene>
<dbReference type="Pfam" id="PF03878">
    <property type="entry name" value="YIF1"/>
    <property type="match status" value="1"/>
</dbReference>
<feature type="compositionally biased region" description="Low complexity" evidence="10">
    <location>
        <begin position="53"/>
        <end position="72"/>
    </location>
</feature>
<feature type="transmembrane region" description="Helical" evidence="9">
    <location>
        <begin position="352"/>
        <end position="368"/>
    </location>
</feature>
<evidence type="ECO:0000256" key="9">
    <source>
        <dbReference type="RuleBase" id="RU368073"/>
    </source>
</evidence>
<feature type="region of interest" description="Disordered" evidence="10">
    <location>
        <begin position="1"/>
        <end position="107"/>
    </location>
</feature>
<sequence>MNDRERMPAGYAPQQGVYMPQGHAGFPPRPQQVPVNQLNVPGGGYVAPQSAAPGGYAPQQQHHQQPYQQPQAANHPVATPYGPPPYGGAPPQMYTPGYQAPGAGPTAGPSMPAPFEIPGLNSFVSKQIFDSAASTWIKGQRDFMENNAEFLKLPKYYFAVNTSYVLRKLMLILFPLKNKSWVRRKIDDSAQMGGNVLVSEGGYLPPSEDLNAPDLYIPVMSFVTYVLLVGFISGTRGTFTPELMASTASLGLAVLAVEVLLIRLGLYLVNARTVPWLDLIAFRGYKFVGLTVVLVGSMLSRYLFWPLLVYAASMMGLFLMRTYKKIVQLKAHESNFGVGSAHEIEQTRKNHFLLGIAAIQFPIYWILAHRA</sequence>
<dbReference type="InterPro" id="IPR005578">
    <property type="entry name" value="Yif1_fam"/>
</dbReference>
<dbReference type="GO" id="GO:0005793">
    <property type="term" value="C:endoplasmic reticulum-Golgi intermediate compartment"/>
    <property type="evidence" value="ECO:0007669"/>
    <property type="project" value="UniProtKB-UniRule"/>
</dbReference>
<feature type="transmembrane region" description="Helical" evidence="9">
    <location>
        <begin position="302"/>
        <end position="320"/>
    </location>
</feature>
<dbReference type="PANTHER" id="PTHR14083:SF0">
    <property type="entry name" value="YIP1D-INTERACTING FACTOR 1, ISOFORM C"/>
    <property type="match status" value="1"/>
</dbReference>
<comment type="caution">
    <text evidence="11">The sequence shown here is derived from an EMBL/GenBank/DDBJ whole genome shotgun (WGS) entry which is preliminary data.</text>
</comment>
<keyword evidence="12" id="KW-1185">Reference proteome</keyword>
<name>A0A5J4Z6U6_PORPP</name>
<dbReference type="AlphaFoldDB" id="A0A5J4Z6U6"/>
<evidence type="ECO:0000256" key="2">
    <source>
        <dbReference type="ARBA" id="ARBA00022448"/>
    </source>
</evidence>